<proteinExistence type="inferred from homology"/>
<evidence type="ECO:0000256" key="1">
    <source>
        <dbReference type="ARBA" id="ARBA00004141"/>
    </source>
</evidence>
<dbReference type="PANTHER" id="PTHR21716">
    <property type="entry name" value="TRANSMEMBRANE PROTEIN"/>
    <property type="match status" value="1"/>
</dbReference>
<feature type="compositionally biased region" description="Basic residues" evidence="6">
    <location>
        <begin position="229"/>
        <end position="241"/>
    </location>
</feature>
<evidence type="ECO:0000313" key="9">
    <source>
        <dbReference type="Proteomes" id="UP001151582"/>
    </source>
</evidence>
<evidence type="ECO:0000256" key="5">
    <source>
        <dbReference type="ARBA" id="ARBA00023136"/>
    </source>
</evidence>
<feature type="transmembrane region" description="Helical" evidence="7">
    <location>
        <begin position="1061"/>
        <end position="1094"/>
    </location>
</feature>
<keyword evidence="9" id="KW-1185">Reference proteome</keyword>
<feature type="transmembrane region" description="Helical" evidence="7">
    <location>
        <begin position="20"/>
        <end position="43"/>
    </location>
</feature>
<dbReference type="AlphaFoldDB" id="A0A9W8B6Y0"/>
<feature type="transmembrane region" description="Helical" evidence="7">
    <location>
        <begin position="1154"/>
        <end position="1175"/>
    </location>
</feature>
<feature type="transmembrane region" description="Helical" evidence="7">
    <location>
        <begin position="1195"/>
        <end position="1217"/>
    </location>
</feature>
<feature type="transmembrane region" description="Helical" evidence="7">
    <location>
        <begin position="87"/>
        <end position="116"/>
    </location>
</feature>
<feature type="transmembrane region" description="Helical" evidence="7">
    <location>
        <begin position="502"/>
        <end position="523"/>
    </location>
</feature>
<evidence type="ECO:0000256" key="6">
    <source>
        <dbReference type="SAM" id="MobiDB-lite"/>
    </source>
</evidence>
<feature type="region of interest" description="Disordered" evidence="6">
    <location>
        <begin position="153"/>
        <end position="172"/>
    </location>
</feature>
<evidence type="ECO:0000256" key="2">
    <source>
        <dbReference type="ARBA" id="ARBA00009773"/>
    </source>
</evidence>
<comment type="caution">
    <text evidence="8">The sequence shown here is derived from an EMBL/GenBank/DDBJ whole genome shotgun (WGS) entry which is preliminary data.</text>
</comment>
<protein>
    <recommendedName>
        <fullName evidence="10">Transmembrane protein</fullName>
    </recommendedName>
</protein>
<accession>A0A9W8B6Y0</accession>
<keyword evidence="3 7" id="KW-0812">Transmembrane</keyword>
<evidence type="ECO:0000313" key="8">
    <source>
        <dbReference type="EMBL" id="KAJ1985354.1"/>
    </source>
</evidence>
<feature type="transmembrane region" description="Helical" evidence="7">
    <location>
        <begin position="690"/>
        <end position="712"/>
    </location>
</feature>
<evidence type="ECO:0000256" key="3">
    <source>
        <dbReference type="ARBA" id="ARBA00022692"/>
    </source>
</evidence>
<feature type="region of interest" description="Disordered" evidence="6">
    <location>
        <begin position="186"/>
        <end position="216"/>
    </location>
</feature>
<dbReference type="OrthoDB" id="5598571at2759"/>
<dbReference type="EMBL" id="JANBQB010000001">
    <property type="protein sequence ID" value="KAJ1985354.1"/>
    <property type="molecule type" value="Genomic_DNA"/>
</dbReference>
<evidence type="ECO:0000256" key="4">
    <source>
        <dbReference type="ARBA" id="ARBA00022989"/>
    </source>
</evidence>
<gene>
    <name evidence="8" type="ORF">H4R34_000008</name>
</gene>
<evidence type="ECO:0008006" key="10">
    <source>
        <dbReference type="Google" id="ProtNLM"/>
    </source>
</evidence>
<name>A0A9W8B6Y0_9FUNG</name>
<feature type="transmembrane region" description="Helical" evidence="7">
    <location>
        <begin position="50"/>
        <end position="67"/>
    </location>
</feature>
<keyword evidence="4 7" id="KW-1133">Transmembrane helix</keyword>
<feature type="region of interest" description="Disordered" evidence="6">
    <location>
        <begin position="228"/>
        <end position="305"/>
    </location>
</feature>
<feature type="compositionally biased region" description="Polar residues" evidence="6">
    <location>
        <begin position="265"/>
        <end position="288"/>
    </location>
</feature>
<feature type="transmembrane region" description="Helical" evidence="7">
    <location>
        <begin position="1229"/>
        <end position="1255"/>
    </location>
</feature>
<comment type="similarity">
    <text evidence="2">Belongs to the autoinducer-2 exporter (AI-2E) (TC 2.A.86) family.</text>
</comment>
<feature type="compositionally biased region" description="Polar residues" evidence="6">
    <location>
        <begin position="242"/>
        <end position="255"/>
    </location>
</feature>
<dbReference type="InterPro" id="IPR002549">
    <property type="entry name" value="AI-2E-like"/>
</dbReference>
<sequence>MAAPSSPNLLLNHPLVDRDQLKIAVIHFIVHIIGLAFLVALWLNYVLLQPYFSALFWAAALSVPLHALKCRVLEFVQQGFNSEDSPIWSWLWWQTLAGLCQVVWGRYLCLVAMVALREYLATVRSWSQVKVTYETLPWNRILPLRWQRAGRFGPVSTQTSGGATKRKDNPGLLGESITLFHAGTARSTATTYTRPYSRTPGRGRERSPSQPMDLAHRTSFPLLASVTRSRAHSPTRLHQRSHTSVIPASRLTSLSSDDDEAEGYSGTTQQVGIRSRTTSFTLNANARSNFAPRSAPGSPRMTPTIAERLSSPLPKALDQTTLLHSSISGEKRSPSPPPAPNNLSYSGKVTRCQSEGVPVRSPATTALTTSKTYTSSRISDKPAVRYSVKRRLLDRISPMALRTPVIPSFTFGDQLPRQESPAEPAMGKTWAQWSFPFFTQAPFNPYPYDQTPSISGHSASSAHTRLSDPLDPAAEADGWNYVLVLFRMALAVAAYNAHIDGWYSLGHLQIVGLLGVLGALLHAGYHGALWVWKCWIWWATVVLVWHPITVLGQWFGCYLPGNPWSDNHVGSLGAAATTASRLGSVPAWDTPFTFASGSTLIPEHHAATTCFQIPNADGIDPTYTRNSRIVLLNSIFESLWVGLGVAIQASIVVGRHSWAAFGSFRALGCRWRQYVYRQIHQTLQSYLNELLSGAIIVGLVTLTVTVLGYLFYRTVEETVLFLDISHQFLHDAAALQSQPMQGQSVSLSSTHPWLAQHMVGMSEPMVQQLILVALALKDELVLWADAQLRDSYPGANLTATGLYDRWRQQYMAFKGYTNPVPSPSGTSVSALFAVGRDGVHNIRSQGVVDKPWPDRIWRYDAPTAHRPNGTTTLDALQRMGAILSAQRRQPLVLKSPDNQQLGGPMADLRSQGAASLVQSSGTLAGFTPSHTASAEILAESTAVATDAQSSKAAPASLESSQCSVCAPVSPFAEATLPLSCTASCPRDFPTNAIKQLAQAVRTGDLDALLTPWYYWQAGQELYALGNAYVWRRYRSYRELLDTAQTMLAASLHRLSGEAIRALSLSILTLVQVLTAGFDLLFELLLFFFTLYSLLLQDQSILYTLGRVLIFVDGQQLLRAKLESSISGTVVSSVQLLVFHFLFTWITFQLFGIHTLLYTCSLVSGLVAMIPIAAPWCVAVPPTLWLMTQPGQFMNGLWLVSLHILATWVVDPVFYALIPGTNSLFAGLSVLLGLWAFGAQGFLLGPLAMTCLPAVYQLLSQVIMP</sequence>
<dbReference type="PANTHER" id="PTHR21716:SF4">
    <property type="entry name" value="TRANSMEMBRANE PROTEIN 245"/>
    <property type="match status" value="1"/>
</dbReference>
<organism evidence="8 9">
    <name type="scientific">Dimargaris verticillata</name>
    <dbReference type="NCBI Taxonomy" id="2761393"/>
    <lineage>
        <taxon>Eukaryota</taxon>
        <taxon>Fungi</taxon>
        <taxon>Fungi incertae sedis</taxon>
        <taxon>Zoopagomycota</taxon>
        <taxon>Kickxellomycotina</taxon>
        <taxon>Dimargaritomycetes</taxon>
        <taxon>Dimargaritales</taxon>
        <taxon>Dimargaritaceae</taxon>
        <taxon>Dimargaris</taxon>
    </lineage>
</organism>
<evidence type="ECO:0000256" key="7">
    <source>
        <dbReference type="SAM" id="Phobius"/>
    </source>
</evidence>
<reference evidence="8" key="1">
    <citation type="submission" date="2022-07" db="EMBL/GenBank/DDBJ databases">
        <title>Phylogenomic reconstructions and comparative analyses of Kickxellomycotina fungi.</title>
        <authorList>
            <person name="Reynolds N.K."/>
            <person name="Stajich J.E."/>
            <person name="Barry K."/>
            <person name="Grigoriev I.V."/>
            <person name="Crous P."/>
            <person name="Smith M.E."/>
        </authorList>
    </citation>
    <scope>NUCLEOTIDE SEQUENCE</scope>
    <source>
        <strain evidence="8">RSA 567</strain>
    </source>
</reference>
<dbReference type="Proteomes" id="UP001151582">
    <property type="component" value="Unassembled WGS sequence"/>
</dbReference>
<feature type="region of interest" description="Disordered" evidence="6">
    <location>
        <begin position="326"/>
        <end position="347"/>
    </location>
</feature>
<keyword evidence="5 7" id="KW-0472">Membrane</keyword>
<comment type="subcellular location">
    <subcellularLocation>
        <location evidence="1">Membrane</location>
        <topology evidence="1">Multi-pass membrane protein</topology>
    </subcellularLocation>
</comment>
<dbReference type="GO" id="GO:0016020">
    <property type="term" value="C:membrane"/>
    <property type="evidence" value="ECO:0007669"/>
    <property type="project" value="UniProtKB-SubCell"/>
</dbReference>
<feature type="transmembrane region" description="Helical" evidence="7">
    <location>
        <begin position="535"/>
        <end position="555"/>
    </location>
</feature>
<feature type="compositionally biased region" description="Polar residues" evidence="6">
    <location>
        <begin position="186"/>
        <end position="196"/>
    </location>
</feature>
<feature type="transmembrane region" description="Helical" evidence="7">
    <location>
        <begin position="1125"/>
        <end position="1147"/>
    </location>
</feature>